<comment type="catalytic activity">
    <reaction evidence="7 8">
        <text>tRNA(Gly) + glycine + ATP = glycyl-tRNA(Gly) + AMP + diphosphate</text>
        <dbReference type="Rhea" id="RHEA:16013"/>
        <dbReference type="Rhea" id="RHEA-COMP:9664"/>
        <dbReference type="Rhea" id="RHEA-COMP:9683"/>
        <dbReference type="ChEBI" id="CHEBI:30616"/>
        <dbReference type="ChEBI" id="CHEBI:33019"/>
        <dbReference type="ChEBI" id="CHEBI:57305"/>
        <dbReference type="ChEBI" id="CHEBI:78442"/>
        <dbReference type="ChEBI" id="CHEBI:78522"/>
        <dbReference type="ChEBI" id="CHEBI:456215"/>
        <dbReference type="EC" id="6.1.1.14"/>
    </reaction>
</comment>
<dbReference type="InterPro" id="IPR002310">
    <property type="entry name" value="Gly-tRNA_ligase_asu"/>
</dbReference>
<evidence type="ECO:0000256" key="3">
    <source>
        <dbReference type="ARBA" id="ARBA00022741"/>
    </source>
</evidence>
<dbReference type="NCBIfam" id="TIGR00388">
    <property type="entry name" value="glyQ"/>
    <property type="match status" value="1"/>
</dbReference>
<dbReference type="GO" id="GO:0005524">
    <property type="term" value="F:ATP binding"/>
    <property type="evidence" value="ECO:0007669"/>
    <property type="project" value="UniProtKB-UniRule"/>
</dbReference>
<keyword evidence="8" id="KW-0963">Cytoplasm</keyword>
<accession>A0A660SLD2</accession>
<dbReference type="NCBIfam" id="NF006827">
    <property type="entry name" value="PRK09348.1"/>
    <property type="match status" value="1"/>
</dbReference>
<evidence type="ECO:0000256" key="5">
    <source>
        <dbReference type="ARBA" id="ARBA00022917"/>
    </source>
</evidence>
<dbReference type="EC" id="6.1.1.14" evidence="8"/>
<dbReference type="EMBL" id="QNBE01000023">
    <property type="protein sequence ID" value="RKX70916.1"/>
    <property type="molecule type" value="Genomic_DNA"/>
</dbReference>
<dbReference type="HAMAP" id="MF_00254">
    <property type="entry name" value="Gly_tRNA_synth_alpha"/>
    <property type="match status" value="1"/>
</dbReference>
<evidence type="ECO:0000256" key="8">
    <source>
        <dbReference type="HAMAP-Rule" id="MF_00254"/>
    </source>
</evidence>
<keyword evidence="6 8" id="KW-0030">Aminoacyl-tRNA synthetase</keyword>
<gene>
    <name evidence="8" type="primary">glyQ</name>
    <name evidence="9" type="ORF">DRP53_03405</name>
</gene>
<comment type="subunit">
    <text evidence="8">Tetramer of two alpha and two beta subunits.</text>
</comment>
<reference evidence="9 10" key="1">
    <citation type="submission" date="2018-06" db="EMBL/GenBank/DDBJ databases">
        <title>Extensive metabolic versatility and redundancy in microbially diverse, dynamic hydrothermal sediments.</title>
        <authorList>
            <person name="Dombrowski N."/>
            <person name="Teske A."/>
            <person name="Baker B.J."/>
        </authorList>
    </citation>
    <scope>NUCLEOTIDE SEQUENCE [LARGE SCALE GENOMIC DNA]</scope>
    <source>
        <strain evidence="9">B36_G15</strain>
    </source>
</reference>
<dbReference type="PRINTS" id="PR01044">
    <property type="entry name" value="TRNASYNTHGA"/>
</dbReference>
<dbReference type="GO" id="GO:0005829">
    <property type="term" value="C:cytosol"/>
    <property type="evidence" value="ECO:0007669"/>
    <property type="project" value="TreeGrafter"/>
</dbReference>
<evidence type="ECO:0000256" key="1">
    <source>
        <dbReference type="ARBA" id="ARBA00008226"/>
    </source>
</evidence>
<dbReference type="GO" id="GO:0004820">
    <property type="term" value="F:glycine-tRNA ligase activity"/>
    <property type="evidence" value="ECO:0007669"/>
    <property type="project" value="UniProtKB-UniRule"/>
</dbReference>
<dbReference type="InterPro" id="IPR045864">
    <property type="entry name" value="aa-tRNA-synth_II/BPL/LPL"/>
</dbReference>
<comment type="subcellular location">
    <subcellularLocation>
        <location evidence="8">Cytoplasm</location>
    </subcellularLocation>
</comment>
<evidence type="ECO:0000313" key="9">
    <source>
        <dbReference type="EMBL" id="RKX70916.1"/>
    </source>
</evidence>
<protein>
    <recommendedName>
        <fullName evidence="8">Glycine--tRNA ligase alpha subunit</fullName>
        <ecNumber evidence="8">6.1.1.14</ecNumber>
    </recommendedName>
    <alternativeName>
        <fullName evidence="8">Glycyl-tRNA synthetase alpha subunit</fullName>
        <shortName evidence="8">GlyRS</shortName>
    </alternativeName>
</protein>
<dbReference type="Proteomes" id="UP000268469">
    <property type="component" value="Unassembled WGS sequence"/>
</dbReference>
<dbReference type="Gene3D" id="3.30.930.10">
    <property type="entry name" value="Bira Bifunctional Protein, Domain 2"/>
    <property type="match status" value="1"/>
</dbReference>
<comment type="similarity">
    <text evidence="1 8">Belongs to the class-II aminoacyl-tRNA synthetase family.</text>
</comment>
<dbReference type="SUPFAM" id="SSF55681">
    <property type="entry name" value="Class II aaRS and biotin synthetases"/>
    <property type="match status" value="1"/>
</dbReference>
<keyword evidence="5 8" id="KW-0648">Protein biosynthesis</keyword>
<evidence type="ECO:0000256" key="6">
    <source>
        <dbReference type="ARBA" id="ARBA00023146"/>
    </source>
</evidence>
<keyword evidence="3 8" id="KW-0547">Nucleotide-binding</keyword>
<dbReference type="Pfam" id="PF02091">
    <property type="entry name" value="tRNA-synt_2e"/>
    <property type="match status" value="1"/>
</dbReference>
<keyword evidence="2 8" id="KW-0436">Ligase</keyword>
<sequence length="282" mass="33232">MSFQDVIMKLQRFWADQGCLIYQPYNSEVGAGTFNPATFIMVLKRSPWHVAYVEVTKRPRDGRYGENPNRTQQYYQFQVIMKPSPDDILDRYLRSLQYLGIELDRHEIKLVEDDWESPTLGAWGRGWEVWLDGIEITQFTYFQQIGGFDLKEIPVEITYGLERITVYLQDRPSIFDIDWDGTHSWGEIFHENEVQFSRYNFEEASIPLHKRLFDEYEQEAYRLLDQDLILPSYDLCIKCSHLFNLLEARGAISVSERANYIGRVRRLARSIARKVIGGKSFD</sequence>
<evidence type="ECO:0000313" key="10">
    <source>
        <dbReference type="Proteomes" id="UP000268469"/>
    </source>
</evidence>
<dbReference type="AlphaFoldDB" id="A0A660SLD2"/>
<dbReference type="GO" id="GO:0006426">
    <property type="term" value="P:glycyl-tRNA aminoacylation"/>
    <property type="evidence" value="ECO:0007669"/>
    <property type="project" value="UniProtKB-UniRule"/>
</dbReference>
<dbReference type="InterPro" id="IPR006194">
    <property type="entry name" value="Gly-tRNA-synth_heterodimer"/>
</dbReference>
<evidence type="ECO:0000256" key="7">
    <source>
        <dbReference type="ARBA" id="ARBA00047937"/>
    </source>
</evidence>
<dbReference type="PANTHER" id="PTHR30075:SF2">
    <property type="entry name" value="GLYCINE--TRNA LIGASE, CHLOROPLASTIC_MITOCHONDRIAL 2"/>
    <property type="match status" value="1"/>
</dbReference>
<dbReference type="Gene3D" id="1.20.58.180">
    <property type="entry name" value="Class II aaRS and biotin synthetases, domain 2"/>
    <property type="match status" value="1"/>
</dbReference>
<organism evidence="9 10">
    <name type="scientific">candidate division WOR-3 bacterium</name>
    <dbReference type="NCBI Taxonomy" id="2052148"/>
    <lineage>
        <taxon>Bacteria</taxon>
        <taxon>Bacteria division WOR-3</taxon>
    </lineage>
</organism>
<evidence type="ECO:0000256" key="2">
    <source>
        <dbReference type="ARBA" id="ARBA00022598"/>
    </source>
</evidence>
<name>A0A660SLD2_UNCW3</name>
<dbReference type="PANTHER" id="PTHR30075">
    <property type="entry name" value="GLYCYL-TRNA SYNTHETASE"/>
    <property type="match status" value="1"/>
</dbReference>
<comment type="caution">
    <text evidence="9">The sequence shown here is derived from an EMBL/GenBank/DDBJ whole genome shotgun (WGS) entry which is preliminary data.</text>
</comment>
<keyword evidence="4 8" id="KW-0067">ATP-binding</keyword>
<dbReference type="PROSITE" id="PS50861">
    <property type="entry name" value="AA_TRNA_LIGASE_II_GLYAB"/>
    <property type="match status" value="1"/>
</dbReference>
<evidence type="ECO:0000256" key="4">
    <source>
        <dbReference type="ARBA" id="ARBA00022840"/>
    </source>
</evidence>
<proteinExistence type="inferred from homology"/>